<comment type="subcellular location">
    <subcellularLocation>
        <location evidence="1">Membrane</location>
        <topology evidence="1">Multi-pass membrane protein</topology>
    </subcellularLocation>
</comment>
<proteinExistence type="predicted"/>
<evidence type="ECO:0000256" key="4">
    <source>
        <dbReference type="ARBA" id="ARBA00023136"/>
    </source>
</evidence>
<feature type="transmembrane region" description="Helical" evidence="5">
    <location>
        <begin position="452"/>
        <end position="475"/>
    </location>
</feature>
<sequence>MLPTTTKAEGPKLKLKDRIQHDLKTDPNLAQVKSLAARAATSLPTATLKYFVDKFPIFRWIPKYSAKWLVSDIVAGTTIGLLLIPQSLAYAKIADIPEEYGLMSSWIPPLVYALMGTSKVLSRKTDLCPGPTSIIGVLVAEVINDYKNEGYSPQQIAGVLTFLVGLISLVVGMLKMGFVLSFISVPVLSGFVSAAGLLTILSQVSALFGYTASNGTARKIYDIFAKLPKARLYDSLIGLGSILILFLTEKFGKRWGKKYKIIWIITICRNAILIMIFTIISFLVNKDADEPYFAIAKTSDAEIQLPTLPPSTLIFKLLKRSIAIFVAMALEHMAIAKTFAQKNKYEIDGSQELVFLGVSNLLNGFFPTIPGGGSFSRSAVNSDSGVKTPFSGIITSGFVLISLYFLTGALYWIPKAALAGVIITAVWSLLLGPSTFYRYWRISFSDFVTSMIAFWVTLFVSIEIGVALAVLFNFIHVIFRMVLSPTTNVTTHNWPMLYEKETLPISTVDTKSLLKETIIFVFKKPIIFLNAERTKVDLMEACKKYFTILSNTETESAPKISKVFEGSLWCETNNSSDTLNMTPILAPLVNVPLPQPLFLILDLSHVLYIDVTGIQSLTDTQSELNADYGSRVQWRLVGLRSGVRARLERAGWKLKKMTIEDSDIPVFEDLHESAPIATFNDMHSAIQMGRIKM</sequence>
<dbReference type="SUPFAM" id="SSF52091">
    <property type="entry name" value="SpoIIaa-like"/>
    <property type="match status" value="1"/>
</dbReference>
<dbReference type="GO" id="GO:0016020">
    <property type="term" value="C:membrane"/>
    <property type="evidence" value="ECO:0007669"/>
    <property type="project" value="UniProtKB-SubCell"/>
</dbReference>
<evidence type="ECO:0000313" key="7">
    <source>
        <dbReference type="EMBL" id="RKF56167.1"/>
    </source>
</evidence>
<feature type="domain" description="STAS" evidence="6">
    <location>
        <begin position="518"/>
        <end position="677"/>
    </location>
</feature>
<name>A0A420HFL0_9PEZI</name>
<organism evidence="7 8">
    <name type="scientific">Golovinomyces cichoracearum</name>
    <dbReference type="NCBI Taxonomy" id="62708"/>
    <lineage>
        <taxon>Eukaryota</taxon>
        <taxon>Fungi</taxon>
        <taxon>Dikarya</taxon>
        <taxon>Ascomycota</taxon>
        <taxon>Pezizomycotina</taxon>
        <taxon>Leotiomycetes</taxon>
        <taxon>Erysiphales</taxon>
        <taxon>Erysiphaceae</taxon>
        <taxon>Golovinomyces</taxon>
    </lineage>
</organism>
<dbReference type="Gene3D" id="3.30.750.24">
    <property type="entry name" value="STAS domain"/>
    <property type="match status" value="1"/>
</dbReference>
<dbReference type="PROSITE" id="PS50801">
    <property type="entry name" value="STAS"/>
    <property type="match status" value="1"/>
</dbReference>
<dbReference type="Pfam" id="PF01740">
    <property type="entry name" value="STAS"/>
    <property type="match status" value="1"/>
</dbReference>
<dbReference type="AlphaFoldDB" id="A0A420HFL0"/>
<dbReference type="NCBIfam" id="TIGR00815">
    <property type="entry name" value="sulP"/>
    <property type="match status" value="1"/>
</dbReference>
<keyword evidence="4 5" id="KW-0472">Membrane</keyword>
<dbReference type="InterPro" id="IPR036513">
    <property type="entry name" value="STAS_dom_sf"/>
</dbReference>
<feature type="transmembrane region" description="Helical" evidence="5">
    <location>
        <begin position="420"/>
        <end position="440"/>
    </location>
</feature>
<feature type="transmembrane region" description="Helical" evidence="5">
    <location>
        <begin position="322"/>
        <end position="340"/>
    </location>
</feature>
<evidence type="ECO:0000259" key="6">
    <source>
        <dbReference type="PROSITE" id="PS50801"/>
    </source>
</evidence>
<dbReference type="Proteomes" id="UP000283383">
    <property type="component" value="Unassembled WGS sequence"/>
</dbReference>
<dbReference type="CDD" id="cd07042">
    <property type="entry name" value="STAS_SulP_like_sulfate_transporter"/>
    <property type="match status" value="1"/>
</dbReference>
<keyword evidence="2 5" id="KW-0812">Transmembrane</keyword>
<dbReference type="STRING" id="62708.A0A420HFL0"/>
<reference evidence="7 8" key="1">
    <citation type="journal article" date="2018" name="BMC Genomics">
        <title>Comparative genome analyses reveal sequence features reflecting distinct modes of host-adaptation between dicot and monocot powdery mildew.</title>
        <authorList>
            <person name="Wu Y."/>
            <person name="Ma X."/>
            <person name="Pan Z."/>
            <person name="Kale S.D."/>
            <person name="Song Y."/>
            <person name="King H."/>
            <person name="Zhang Q."/>
            <person name="Presley C."/>
            <person name="Deng X."/>
            <person name="Wei C.I."/>
            <person name="Xiao S."/>
        </authorList>
    </citation>
    <scope>NUCLEOTIDE SEQUENCE [LARGE SCALE GENOMIC DNA]</scope>
    <source>
        <strain evidence="7">UMSG3</strain>
    </source>
</reference>
<protein>
    <submittedName>
        <fullName evidence="7">Putative sulfate permease C3H7.02</fullName>
    </submittedName>
</protein>
<gene>
    <name evidence="7" type="ORF">GcM3_197018</name>
</gene>
<dbReference type="InterPro" id="IPR002645">
    <property type="entry name" value="STAS_dom"/>
</dbReference>
<keyword evidence="8" id="KW-1185">Reference proteome</keyword>
<feature type="transmembrane region" description="Helical" evidence="5">
    <location>
        <begin position="230"/>
        <end position="249"/>
    </location>
</feature>
<comment type="caution">
    <text evidence="7">The sequence shown here is derived from an EMBL/GenBank/DDBJ whole genome shotgun (WGS) entry which is preliminary data.</text>
</comment>
<keyword evidence="3 5" id="KW-1133">Transmembrane helix</keyword>
<feature type="transmembrane region" description="Helical" evidence="5">
    <location>
        <begin position="352"/>
        <end position="370"/>
    </location>
</feature>
<feature type="transmembrane region" description="Helical" evidence="5">
    <location>
        <begin position="186"/>
        <end position="210"/>
    </location>
</feature>
<feature type="transmembrane region" description="Helical" evidence="5">
    <location>
        <begin position="261"/>
        <end position="284"/>
    </location>
</feature>
<evidence type="ECO:0000256" key="1">
    <source>
        <dbReference type="ARBA" id="ARBA00004141"/>
    </source>
</evidence>
<evidence type="ECO:0000313" key="8">
    <source>
        <dbReference type="Proteomes" id="UP000283383"/>
    </source>
</evidence>
<dbReference type="InterPro" id="IPR011547">
    <property type="entry name" value="SLC26A/SulP_dom"/>
</dbReference>
<dbReference type="GO" id="GO:0055085">
    <property type="term" value="P:transmembrane transport"/>
    <property type="evidence" value="ECO:0007669"/>
    <property type="project" value="InterPro"/>
</dbReference>
<accession>A0A420HFL0</accession>
<dbReference type="InterPro" id="IPR001902">
    <property type="entry name" value="SLC26A/SulP_fam"/>
</dbReference>
<dbReference type="Pfam" id="PF00916">
    <property type="entry name" value="Sulfate_transp"/>
    <property type="match status" value="1"/>
</dbReference>
<evidence type="ECO:0000256" key="2">
    <source>
        <dbReference type="ARBA" id="ARBA00022692"/>
    </source>
</evidence>
<evidence type="ECO:0000256" key="5">
    <source>
        <dbReference type="SAM" id="Phobius"/>
    </source>
</evidence>
<evidence type="ECO:0000256" key="3">
    <source>
        <dbReference type="ARBA" id="ARBA00022989"/>
    </source>
</evidence>
<dbReference type="PANTHER" id="PTHR11814">
    <property type="entry name" value="SULFATE TRANSPORTER"/>
    <property type="match status" value="1"/>
</dbReference>
<feature type="transmembrane region" description="Helical" evidence="5">
    <location>
        <begin position="156"/>
        <end position="174"/>
    </location>
</feature>
<feature type="transmembrane region" description="Helical" evidence="5">
    <location>
        <begin position="390"/>
        <end position="413"/>
    </location>
</feature>
<dbReference type="EMBL" id="MCBQ01019747">
    <property type="protein sequence ID" value="RKF56167.1"/>
    <property type="molecule type" value="Genomic_DNA"/>
</dbReference>